<dbReference type="Pfam" id="PF03808">
    <property type="entry name" value="Glyco_tran_WecG"/>
    <property type="match status" value="1"/>
</dbReference>
<evidence type="ECO:0000313" key="3">
    <source>
        <dbReference type="EMBL" id="OQM75246.1"/>
    </source>
</evidence>
<dbReference type="RefSeq" id="WP_080919927.1">
    <property type="nucleotide sequence ID" value="NZ_MDET01000018.1"/>
</dbReference>
<name>A0A1V8RPY2_9HYPH</name>
<dbReference type="OrthoDB" id="9771846at2"/>
<dbReference type="Proteomes" id="UP000191905">
    <property type="component" value="Unassembled WGS sequence"/>
</dbReference>
<dbReference type="GO" id="GO:0016758">
    <property type="term" value="F:hexosyltransferase activity"/>
    <property type="evidence" value="ECO:0007669"/>
    <property type="project" value="TreeGrafter"/>
</dbReference>
<keyword evidence="1" id="KW-0328">Glycosyltransferase</keyword>
<dbReference type="InterPro" id="IPR004629">
    <property type="entry name" value="WecG_TagA_CpsF"/>
</dbReference>
<organism evidence="3 4">
    <name type="scientific">Manganibacter manganicus</name>
    <dbReference type="NCBI Taxonomy" id="1873176"/>
    <lineage>
        <taxon>Bacteria</taxon>
        <taxon>Pseudomonadati</taxon>
        <taxon>Pseudomonadota</taxon>
        <taxon>Alphaproteobacteria</taxon>
        <taxon>Hyphomicrobiales</taxon>
        <taxon>Phyllobacteriaceae</taxon>
        <taxon>Manganibacter</taxon>
    </lineage>
</organism>
<keyword evidence="2 3" id="KW-0808">Transferase</keyword>
<gene>
    <name evidence="3" type="ORF">BFN67_18980</name>
</gene>
<evidence type="ECO:0000313" key="4">
    <source>
        <dbReference type="Proteomes" id="UP000191905"/>
    </source>
</evidence>
<proteinExistence type="predicted"/>
<evidence type="ECO:0000256" key="1">
    <source>
        <dbReference type="ARBA" id="ARBA00022676"/>
    </source>
</evidence>
<dbReference type="PANTHER" id="PTHR34136">
    <property type="match status" value="1"/>
</dbReference>
<sequence length="267" mass="29480">MNVHAKPIAGADTARKILGVAVANIERAEALDLLERRIKERRFTKLGFLNAHGANLATTNPDFASALQDFLILPDGVGVDIAAKLLYGVPFRANLNGTDFVPALLRFATPPITVGLLGASRCNVEAAADKLKIVAPQHRYPVMHDGFFSPADEPGILRQLAEVRPDILLVAMGMPRQELWMARHLDQRHCTVAIAVGALFDFLAGAVPRAPKWVRRLRLEWVFRMGLEPKRLWRRYVLGNPLFLARVAIQKLFGPKASGRTSGSVRE</sequence>
<dbReference type="EMBL" id="MDET01000018">
    <property type="protein sequence ID" value="OQM75246.1"/>
    <property type="molecule type" value="Genomic_DNA"/>
</dbReference>
<evidence type="ECO:0000256" key="2">
    <source>
        <dbReference type="ARBA" id="ARBA00022679"/>
    </source>
</evidence>
<dbReference type="PANTHER" id="PTHR34136:SF1">
    <property type="entry name" value="UDP-N-ACETYL-D-MANNOSAMINURONIC ACID TRANSFERASE"/>
    <property type="match status" value="1"/>
</dbReference>
<comment type="caution">
    <text evidence="3">The sequence shown here is derived from an EMBL/GenBank/DDBJ whole genome shotgun (WGS) entry which is preliminary data.</text>
</comment>
<dbReference type="CDD" id="cd06533">
    <property type="entry name" value="Glyco_transf_WecG_TagA"/>
    <property type="match status" value="1"/>
</dbReference>
<reference evidence="3 4" key="1">
    <citation type="journal article" date="2016" name="Int. J. Syst. Evol. Microbiol.">
        <title>Pseudaminobacter manganicus sp. nov., isolated from sludge of a manganese mine.</title>
        <authorList>
            <person name="Li J."/>
            <person name="Huang J."/>
            <person name="Liao S."/>
            <person name="Wang G."/>
        </authorList>
    </citation>
    <scope>NUCLEOTIDE SEQUENCE [LARGE SCALE GENOMIC DNA]</scope>
    <source>
        <strain evidence="3 4">JH-7</strain>
    </source>
</reference>
<accession>A0A1V8RPY2</accession>
<dbReference type="NCBIfam" id="TIGR00696">
    <property type="entry name" value="wecG_tagA_cpsF"/>
    <property type="match status" value="1"/>
</dbReference>
<protein>
    <submittedName>
        <fullName evidence="3">UDP-N-acetyl-D-mannosaminuronic acid transferase</fullName>
    </submittedName>
</protein>
<dbReference type="AlphaFoldDB" id="A0A1V8RPY2"/>
<dbReference type="STRING" id="1873176.BFN67_18980"/>
<keyword evidence="4" id="KW-1185">Reference proteome</keyword>